<keyword evidence="5" id="KW-0472">Membrane</keyword>
<dbReference type="RefSeq" id="WP_007191084.1">
    <property type="nucleotide sequence ID" value="NZ_AFWV01000001.1"/>
</dbReference>
<dbReference type="PANTHER" id="PTHR43646:SF2">
    <property type="entry name" value="GLYCOSYLTRANSFERASE 2-LIKE DOMAIN-CONTAINING PROTEIN"/>
    <property type="match status" value="1"/>
</dbReference>
<evidence type="ECO:0000256" key="5">
    <source>
        <dbReference type="ARBA" id="ARBA00023136"/>
    </source>
</evidence>
<dbReference type="eggNOG" id="COG1215">
    <property type="taxonomic scope" value="Bacteria"/>
</dbReference>
<evidence type="ECO:0000256" key="4">
    <source>
        <dbReference type="ARBA" id="ARBA00022679"/>
    </source>
</evidence>
<dbReference type="InterPro" id="IPR001173">
    <property type="entry name" value="Glyco_trans_2-like"/>
</dbReference>
<dbReference type="CDD" id="cd02522">
    <property type="entry name" value="GT_2_like_a"/>
    <property type="match status" value="1"/>
</dbReference>
<dbReference type="SUPFAM" id="SSF53448">
    <property type="entry name" value="Nucleotide-diphospho-sugar transferases"/>
    <property type="match status" value="1"/>
</dbReference>
<dbReference type="PATRIC" id="fig|768671.3.peg.235"/>
<dbReference type="OrthoDB" id="5291101at2"/>
<gene>
    <name evidence="7" type="ORF">ThimaDRAFT_0206</name>
</gene>
<dbReference type="Gene3D" id="3.90.550.10">
    <property type="entry name" value="Spore Coat Polysaccharide Biosynthesis Protein SpsA, Chain A"/>
    <property type="match status" value="1"/>
</dbReference>
<evidence type="ECO:0000313" key="7">
    <source>
        <dbReference type="EMBL" id="EGV20428.1"/>
    </source>
</evidence>
<dbReference type="Pfam" id="PF00535">
    <property type="entry name" value="Glycos_transf_2"/>
    <property type="match status" value="1"/>
</dbReference>
<dbReference type="GO" id="GO:0016757">
    <property type="term" value="F:glycosyltransferase activity"/>
    <property type="evidence" value="ECO:0007669"/>
    <property type="project" value="UniProtKB-KW"/>
</dbReference>
<feature type="domain" description="Glycosyltransferase 2-like" evidence="6">
    <location>
        <begin position="27"/>
        <end position="141"/>
    </location>
</feature>
<evidence type="ECO:0000256" key="3">
    <source>
        <dbReference type="ARBA" id="ARBA00022676"/>
    </source>
</evidence>
<protein>
    <submittedName>
        <fullName evidence="7">Glycosyl transferase family 2</fullName>
    </submittedName>
</protein>
<evidence type="ECO:0000313" key="8">
    <source>
        <dbReference type="Proteomes" id="UP000005459"/>
    </source>
</evidence>
<organism evidence="7 8">
    <name type="scientific">Thiocapsa marina 5811</name>
    <dbReference type="NCBI Taxonomy" id="768671"/>
    <lineage>
        <taxon>Bacteria</taxon>
        <taxon>Pseudomonadati</taxon>
        <taxon>Pseudomonadota</taxon>
        <taxon>Gammaproteobacteria</taxon>
        <taxon>Chromatiales</taxon>
        <taxon>Chromatiaceae</taxon>
        <taxon>Thiocapsa</taxon>
    </lineage>
</organism>
<dbReference type="STRING" id="768671.ThimaDRAFT_0206"/>
<comment type="subcellular location">
    <subcellularLocation>
        <location evidence="1">Cell membrane</location>
    </subcellularLocation>
</comment>
<dbReference type="Proteomes" id="UP000005459">
    <property type="component" value="Unassembled WGS sequence"/>
</dbReference>
<keyword evidence="8" id="KW-1185">Reference proteome</keyword>
<dbReference type="InterPro" id="IPR026461">
    <property type="entry name" value="Trfase_2_rSAM/seldom_assoc"/>
</dbReference>
<reference evidence="7 8" key="1">
    <citation type="submission" date="2011-06" db="EMBL/GenBank/DDBJ databases">
        <title>The draft genome of Thiocapsa marina 5811.</title>
        <authorList>
            <consortium name="US DOE Joint Genome Institute (JGI-PGF)"/>
            <person name="Lucas S."/>
            <person name="Han J."/>
            <person name="Cheng J.-F."/>
            <person name="Goodwin L."/>
            <person name="Pitluck S."/>
            <person name="Peters L."/>
            <person name="Land M.L."/>
            <person name="Hauser L."/>
            <person name="Vogl K."/>
            <person name="Liu Z."/>
            <person name="Imhoff J."/>
            <person name="Thiel V."/>
            <person name="Frigaard N.-U."/>
            <person name="Bryant D."/>
            <person name="Woyke T.J."/>
        </authorList>
    </citation>
    <scope>NUCLEOTIDE SEQUENCE [LARGE SCALE GENOMIC DNA]</scope>
    <source>
        <strain evidence="7 8">5811</strain>
    </source>
</reference>
<keyword evidence="4 7" id="KW-0808">Transferase</keyword>
<dbReference type="GO" id="GO:0005886">
    <property type="term" value="C:plasma membrane"/>
    <property type="evidence" value="ECO:0007669"/>
    <property type="project" value="UniProtKB-SubCell"/>
</dbReference>
<name>F9U5K5_9GAMM</name>
<evidence type="ECO:0000256" key="1">
    <source>
        <dbReference type="ARBA" id="ARBA00004236"/>
    </source>
</evidence>
<dbReference type="AlphaFoldDB" id="F9U5K5"/>
<proteinExistence type="predicted"/>
<sequence length="253" mass="27965">MRRESSTSFHLILRAQQNKVERGTSISVVIPTLDEAKDIVSLLATLAPVRAVGGEILVVDGDSPDGTAGLAAPYADQVLSAPRGRAVQMNAGAAAARGDLLVFLHADTRAPIDTLLRLPDLLARSGRSWGRFDVRIEGRHPLLPLVAWSMNQRSRLTGIATGDQTIFVDRALFEQVGGYPEIALMEDIALSRRLKRHSPPLRVRDRVVTSGRRWESKGVLRTILLMWRLRLAYALGVHPDRLSHVYGYRSRPD</sequence>
<keyword evidence="3" id="KW-0328">Glycosyltransferase</keyword>
<dbReference type="NCBIfam" id="TIGR04283">
    <property type="entry name" value="glyco_like_mftF"/>
    <property type="match status" value="1"/>
</dbReference>
<accession>F9U5K5</accession>
<evidence type="ECO:0000256" key="2">
    <source>
        <dbReference type="ARBA" id="ARBA00022475"/>
    </source>
</evidence>
<evidence type="ECO:0000259" key="6">
    <source>
        <dbReference type="Pfam" id="PF00535"/>
    </source>
</evidence>
<dbReference type="EMBL" id="AFWV01000001">
    <property type="protein sequence ID" value="EGV20428.1"/>
    <property type="molecule type" value="Genomic_DNA"/>
</dbReference>
<dbReference type="InterPro" id="IPR029044">
    <property type="entry name" value="Nucleotide-diphossugar_trans"/>
</dbReference>
<keyword evidence="2" id="KW-1003">Cell membrane</keyword>
<dbReference type="PANTHER" id="PTHR43646">
    <property type="entry name" value="GLYCOSYLTRANSFERASE"/>
    <property type="match status" value="1"/>
</dbReference>